<name>A0A0S4J552_BODSA</name>
<protein>
    <recommendedName>
        <fullName evidence="4">Membrane-associated protein</fullName>
    </recommendedName>
</protein>
<reference evidence="3" key="1">
    <citation type="submission" date="2015-09" db="EMBL/GenBank/DDBJ databases">
        <authorList>
            <consortium name="Pathogen Informatics"/>
        </authorList>
    </citation>
    <scope>NUCLEOTIDE SEQUENCE [LARGE SCALE GENOMIC DNA]</scope>
    <source>
        <strain evidence="3">Lake Konstanz</strain>
    </source>
</reference>
<evidence type="ECO:0000313" key="2">
    <source>
        <dbReference type="EMBL" id="CUG86357.1"/>
    </source>
</evidence>
<feature type="chain" id="PRO_5006622051" description="Membrane-associated protein" evidence="1">
    <location>
        <begin position="22"/>
        <end position="116"/>
    </location>
</feature>
<evidence type="ECO:0000313" key="3">
    <source>
        <dbReference type="Proteomes" id="UP000051952"/>
    </source>
</evidence>
<proteinExistence type="predicted"/>
<dbReference type="AlphaFoldDB" id="A0A0S4J552"/>
<keyword evidence="1" id="KW-0732">Signal</keyword>
<dbReference type="VEuPathDB" id="TriTrypDB:BSAL_92725"/>
<evidence type="ECO:0000256" key="1">
    <source>
        <dbReference type="SAM" id="SignalP"/>
    </source>
</evidence>
<dbReference type="Proteomes" id="UP000051952">
    <property type="component" value="Unassembled WGS sequence"/>
</dbReference>
<accession>A0A0S4J552</accession>
<evidence type="ECO:0008006" key="4">
    <source>
        <dbReference type="Google" id="ProtNLM"/>
    </source>
</evidence>
<feature type="signal peptide" evidence="1">
    <location>
        <begin position="1"/>
        <end position="21"/>
    </location>
</feature>
<gene>
    <name evidence="2" type="ORF">BSAL_92725</name>
</gene>
<dbReference type="EMBL" id="CYKH01001281">
    <property type="protein sequence ID" value="CUG86357.1"/>
    <property type="molecule type" value="Genomic_DNA"/>
</dbReference>
<sequence length="116" mass="12583">MRSAPAQLLVIFVVLSQVALQQCCGAADISVVVSSVLNLGSNVADVAVDRENNLLYVSRSCVYRLTLNGELAQQVRVGLRTDCPCCGESRAWRIELRQRGVLVSSGVYYFTTGVKS</sequence>
<organism evidence="2 3">
    <name type="scientific">Bodo saltans</name>
    <name type="common">Flagellated protozoan</name>
    <dbReference type="NCBI Taxonomy" id="75058"/>
    <lineage>
        <taxon>Eukaryota</taxon>
        <taxon>Discoba</taxon>
        <taxon>Euglenozoa</taxon>
        <taxon>Kinetoplastea</taxon>
        <taxon>Metakinetoplastina</taxon>
        <taxon>Eubodonida</taxon>
        <taxon>Bodonidae</taxon>
        <taxon>Bodo</taxon>
    </lineage>
</organism>
<keyword evidence="3" id="KW-1185">Reference proteome</keyword>